<comment type="caution">
    <text evidence="2">The sequence shown here is derived from an EMBL/GenBank/DDBJ whole genome shotgun (WGS) entry which is preliminary data.</text>
</comment>
<evidence type="ECO:0000313" key="3">
    <source>
        <dbReference type="Proteomes" id="UP001057702"/>
    </source>
</evidence>
<feature type="region of interest" description="Disordered" evidence="1">
    <location>
        <begin position="174"/>
        <end position="208"/>
    </location>
</feature>
<dbReference type="Proteomes" id="UP001057702">
    <property type="component" value="Unassembled WGS sequence"/>
</dbReference>
<gene>
    <name evidence="2" type="ORF">NGB36_22220</name>
</gene>
<evidence type="ECO:0000313" key="2">
    <source>
        <dbReference type="EMBL" id="MCQ4083243.1"/>
    </source>
</evidence>
<sequence length="247" mass="24580">MRPRTTVARRALHVLLFLGGFLTLAFILGGQAHADTPASPFSSSTASSTSSSASPAATAGRTTVEHAAATLTSRAQQAGKSLTSAVAQVGSVTRTVRPLSLLLGTVQGAAQQVVSPLVDAATGLTCPGHAAKSAPNAVGHTAVRPHSAGRTALTARVGRTAATAHGTAAHHALAAHQQQAPGSQAPVPADHSSDHPVEGDGGFHHSGDTHAALLSGGVRFPLCAAVIGTAHGSSPVMRSTNVSVQPD</sequence>
<proteinExistence type="predicted"/>
<dbReference type="RefSeq" id="WP_255922163.1">
    <property type="nucleotide sequence ID" value="NZ_JANFNG010000019.1"/>
</dbReference>
<accession>A0ABT1Q1K4</accession>
<protein>
    <submittedName>
        <fullName evidence="2">Uncharacterized protein</fullName>
    </submittedName>
</protein>
<reference evidence="2" key="1">
    <citation type="submission" date="2022-06" db="EMBL/GenBank/DDBJ databases">
        <title>Draft genome sequence of Streptomyces sp. RB6PN25 isolated from peat swamp forest in Thailand.</title>
        <authorList>
            <person name="Duangmal K."/>
            <person name="Klaysubun C."/>
        </authorList>
    </citation>
    <scope>NUCLEOTIDE SEQUENCE</scope>
    <source>
        <strain evidence="2">RB6PN25</strain>
    </source>
</reference>
<keyword evidence="3" id="KW-1185">Reference proteome</keyword>
<feature type="compositionally biased region" description="Low complexity" evidence="1">
    <location>
        <begin position="37"/>
        <end position="59"/>
    </location>
</feature>
<evidence type="ECO:0000256" key="1">
    <source>
        <dbReference type="SAM" id="MobiDB-lite"/>
    </source>
</evidence>
<feature type="compositionally biased region" description="Basic and acidic residues" evidence="1">
    <location>
        <begin position="191"/>
        <end position="208"/>
    </location>
</feature>
<name>A0ABT1Q1K4_9ACTN</name>
<feature type="region of interest" description="Disordered" evidence="1">
    <location>
        <begin position="37"/>
        <end position="63"/>
    </location>
</feature>
<dbReference type="EMBL" id="JANFNG010000019">
    <property type="protein sequence ID" value="MCQ4083243.1"/>
    <property type="molecule type" value="Genomic_DNA"/>
</dbReference>
<organism evidence="2 3">
    <name type="scientific">Streptomyces humicola</name>
    <dbReference type="NCBI Taxonomy" id="2953240"/>
    <lineage>
        <taxon>Bacteria</taxon>
        <taxon>Bacillati</taxon>
        <taxon>Actinomycetota</taxon>
        <taxon>Actinomycetes</taxon>
        <taxon>Kitasatosporales</taxon>
        <taxon>Streptomycetaceae</taxon>
        <taxon>Streptomyces</taxon>
    </lineage>
</organism>